<proteinExistence type="inferred from homology"/>
<sequence length="365" mass="40970">MVFAFRWDLFRKRNLRSFEVPVMSSPKLPGAVMYPAAERNKPHILQCLQRYVRAKGREGETLKLLEIGAGTGQHCVHFAPHFPHVIYQPTELNPELIESIDAYRMHVQLPNIKEAAVLDITQPADTWLNGSLSPNSLDYVLSINMIHISPWTCTEGLFEGAAYILKPKGYLFMYGPFAVDGNITPDSNVNFDRSLRTQNAEWGLRDITRQLVPLAARLGLKLANTHDLPANNKFLAWTNSKKTHQSLSSLHLATDFVTGSRLLGTDRQTRCQERQADADYSHIHRPTKRAVAYGERSSITSTQIDHPGAPPACSVQHQTQDVEETSCCLHCAGEREDALAVDALDTAADESSHCRQHHHNQSQYK</sequence>
<dbReference type="EMBL" id="GEBQ01028282">
    <property type="protein sequence ID" value="JAT11695.1"/>
    <property type="molecule type" value="Transcribed_RNA"/>
</dbReference>
<evidence type="ECO:0000313" key="2">
    <source>
        <dbReference type="EMBL" id="JAT11695.1"/>
    </source>
</evidence>
<dbReference type="PANTHER" id="PTHR20974">
    <property type="entry name" value="UPF0585 PROTEIN CG18661"/>
    <property type="match status" value="1"/>
</dbReference>
<name>A0A1B6KJU1_9HEMI</name>
<dbReference type="AlphaFoldDB" id="A0A1B6KJU1"/>
<evidence type="ECO:0008006" key="3">
    <source>
        <dbReference type="Google" id="ProtNLM"/>
    </source>
</evidence>
<dbReference type="SUPFAM" id="SSF53335">
    <property type="entry name" value="S-adenosyl-L-methionine-dependent methyltransferases"/>
    <property type="match status" value="1"/>
</dbReference>
<dbReference type="PANTHER" id="PTHR20974:SF0">
    <property type="entry name" value="UPF0585 PROTEIN CG18661"/>
    <property type="match status" value="1"/>
</dbReference>
<reference evidence="2" key="1">
    <citation type="submission" date="2015-11" db="EMBL/GenBank/DDBJ databases">
        <title>De novo transcriptome assembly of four potential Pierce s Disease insect vectors from Arizona vineyards.</title>
        <authorList>
            <person name="Tassone E.E."/>
        </authorList>
    </citation>
    <scope>NUCLEOTIDE SEQUENCE</scope>
</reference>
<evidence type="ECO:0000256" key="1">
    <source>
        <dbReference type="ARBA" id="ARBA00008308"/>
    </source>
</evidence>
<protein>
    <recommendedName>
        <fullName evidence="3">Methyltransferase type 12 domain-containing protein</fullName>
    </recommendedName>
</protein>
<accession>A0A1B6KJU1</accession>
<comment type="similarity">
    <text evidence="1">Belongs to the UPF0585 family.</text>
</comment>
<dbReference type="InterPro" id="IPR010342">
    <property type="entry name" value="DUF938"/>
</dbReference>
<dbReference type="CDD" id="cd02440">
    <property type="entry name" value="AdoMet_MTases"/>
    <property type="match status" value="1"/>
</dbReference>
<gene>
    <name evidence="2" type="ORF">g.36624</name>
</gene>
<organism evidence="2">
    <name type="scientific">Graphocephala atropunctata</name>
    <dbReference type="NCBI Taxonomy" id="36148"/>
    <lineage>
        <taxon>Eukaryota</taxon>
        <taxon>Metazoa</taxon>
        <taxon>Ecdysozoa</taxon>
        <taxon>Arthropoda</taxon>
        <taxon>Hexapoda</taxon>
        <taxon>Insecta</taxon>
        <taxon>Pterygota</taxon>
        <taxon>Neoptera</taxon>
        <taxon>Paraneoptera</taxon>
        <taxon>Hemiptera</taxon>
        <taxon>Auchenorrhyncha</taxon>
        <taxon>Membracoidea</taxon>
        <taxon>Cicadellidae</taxon>
        <taxon>Cicadellinae</taxon>
        <taxon>Cicadellini</taxon>
        <taxon>Graphocephala</taxon>
    </lineage>
</organism>
<dbReference type="InterPro" id="IPR029063">
    <property type="entry name" value="SAM-dependent_MTases_sf"/>
</dbReference>
<dbReference type="Gene3D" id="3.40.50.150">
    <property type="entry name" value="Vaccinia Virus protein VP39"/>
    <property type="match status" value="1"/>
</dbReference>
<dbReference type="Pfam" id="PF06080">
    <property type="entry name" value="DUF938"/>
    <property type="match status" value="1"/>
</dbReference>